<feature type="domain" description="Calponin-homology (CH)" evidence="9">
    <location>
        <begin position="1"/>
        <end position="57"/>
    </location>
</feature>
<dbReference type="InterPro" id="IPR001715">
    <property type="entry name" value="CH_dom"/>
</dbReference>
<evidence type="ECO:0000259" key="8">
    <source>
        <dbReference type="PROSITE" id="PS50002"/>
    </source>
</evidence>
<evidence type="ECO:0000259" key="9">
    <source>
        <dbReference type="PROSITE" id="PS50021"/>
    </source>
</evidence>
<dbReference type="Pfam" id="PF21019">
    <property type="entry name" value="Spectrin_3"/>
    <property type="match status" value="1"/>
</dbReference>
<keyword evidence="6" id="KW-0206">Cytoskeleton</keyword>
<keyword evidence="2 7" id="KW-0728">SH3 domain</keyword>
<dbReference type="GO" id="GO:0005925">
    <property type="term" value="C:focal adhesion"/>
    <property type="evidence" value="ECO:0007669"/>
    <property type="project" value="TreeGrafter"/>
</dbReference>
<evidence type="ECO:0000256" key="1">
    <source>
        <dbReference type="ARBA" id="ARBA00004245"/>
    </source>
</evidence>
<dbReference type="Gene3D" id="1.20.58.60">
    <property type="match status" value="4"/>
</dbReference>
<dbReference type="Pfam" id="PF00307">
    <property type="entry name" value="CH"/>
    <property type="match status" value="1"/>
</dbReference>
<dbReference type="GO" id="GO:0031581">
    <property type="term" value="P:hemidesmosome assembly"/>
    <property type="evidence" value="ECO:0007669"/>
    <property type="project" value="TreeGrafter"/>
</dbReference>
<comment type="caution">
    <text evidence="10">The sequence shown here is derived from an EMBL/GenBank/DDBJ whole genome shotgun (WGS) entry which is preliminary data.</text>
</comment>
<evidence type="ECO:0000256" key="2">
    <source>
        <dbReference type="ARBA" id="ARBA00022443"/>
    </source>
</evidence>
<dbReference type="InterPro" id="IPR001452">
    <property type="entry name" value="SH3_domain"/>
</dbReference>
<dbReference type="InterPro" id="IPR036872">
    <property type="entry name" value="CH_dom_sf"/>
</dbReference>
<evidence type="ECO:0008006" key="12">
    <source>
        <dbReference type="Google" id="ProtNLM"/>
    </source>
</evidence>
<keyword evidence="4" id="KW-0597">Phosphoprotein</keyword>
<evidence type="ECO:0000256" key="4">
    <source>
        <dbReference type="ARBA" id="ARBA00022553"/>
    </source>
</evidence>
<comment type="subcellular location">
    <subcellularLocation>
        <location evidence="1">Cytoplasm</location>
        <location evidence="1">Cytoskeleton</location>
    </subcellularLocation>
</comment>
<accession>A0A9N7YEQ1</accession>
<dbReference type="GO" id="GO:0008307">
    <property type="term" value="F:structural constituent of muscle"/>
    <property type="evidence" value="ECO:0007669"/>
    <property type="project" value="TreeGrafter"/>
</dbReference>
<dbReference type="PANTHER" id="PTHR23169:SF20">
    <property type="entry name" value="PLECTIN"/>
    <property type="match status" value="1"/>
</dbReference>
<evidence type="ECO:0000256" key="7">
    <source>
        <dbReference type="PROSITE-ProRule" id="PRU00192"/>
    </source>
</evidence>
<dbReference type="InterPro" id="IPR041615">
    <property type="entry name" value="Desmoplakin_SH3"/>
</dbReference>
<dbReference type="Gene3D" id="1.10.418.10">
    <property type="entry name" value="Calponin-like domain"/>
    <property type="match status" value="1"/>
</dbReference>
<dbReference type="GO" id="GO:0045104">
    <property type="term" value="P:intermediate filament cytoskeleton organization"/>
    <property type="evidence" value="ECO:0007669"/>
    <property type="project" value="InterPro"/>
</dbReference>
<dbReference type="CDD" id="cd00176">
    <property type="entry name" value="SPEC"/>
    <property type="match status" value="1"/>
</dbReference>
<sequence length="835" mass="98110">MGKVYRQNNIENLEQAFNVAEREMGVTRLLDPEDVDVPHPDEKSIITYVSSLYDAMPRPAAHDGARGNELELRWQEYYELVTILQQWMRHHIMIFEERKFPASYEEIELLWRQFLKFKETELPVKETDKSRSKHIYQSFESAVQSGQLKVPPTYHPIDVEKEWGRLHVAILERERLLRTEFERLERLQRIVIKVQMESGVWDEQLSHLETLLQTDIRLLNAGKPAKHTAEVERELDKADKMIRLLFNDVQLLKDGRHPQAEQMYRKVYHIHERLVNLRSDYNLRLKSSVTISHTNLVSSQQSTMKLRPELDDVTLRYVKDLLAWVEENQRRIDDAEWGSDLPSVESQLGSHRGLNQTVEDFRSKIERARADESQLSPVSKVAYKEYLGKLDLQYAKLLNSSKSRLRNLDLLHSFVSSSTKELMWLNEKEEEDVNFDWSDRNTNMTAKKDNYSGLMRELELREKKVNDIQTLGDKLVRDGHPGKKTVEAFTAALQTQWSWLLQLCCCIEAHLKENTAYYQFFADVKEAQDKMRKMQETMKKKYSCDRSTTATRLEDLLQDAVEEKEELNEFKTMVTGLNKRAKSIIQLKPRNPTTPIKGKMPIQAVCDFKQQEITVHKGDECALLNNSQPFKWKVRNHSGHEAVVPSVCFIVPPVNKEAVDSVSSLDGGHQQMVTMWQMLHVDMKSMLSWQYLMRDFTQIRSWNITMLRTMKTEEYRLMMRNLELHYQDYMRDSQDSQLFGPDDRMQIEGDYTKSTQHFDNLLRSMEKGQKNESLCKNYISEIKDLRLHIEDCEAKTVARIRKPLDKEPLKECIQKTTEQKKVQVELEGLKKDLDK</sequence>
<dbReference type="PROSITE" id="PS50002">
    <property type="entry name" value="SH3"/>
    <property type="match status" value="1"/>
</dbReference>
<dbReference type="Pfam" id="PF21020">
    <property type="entry name" value="Spectrin_4"/>
    <property type="match status" value="1"/>
</dbReference>
<dbReference type="GO" id="GO:0030506">
    <property type="term" value="F:ankyrin binding"/>
    <property type="evidence" value="ECO:0007669"/>
    <property type="project" value="TreeGrafter"/>
</dbReference>
<dbReference type="GO" id="GO:0005882">
    <property type="term" value="C:intermediate filament"/>
    <property type="evidence" value="ECO:0007669"/>
    <property type="project" value="TreeGrafter"/>
</dbReference>
<proteinExistence type="predicted"/>
<evidence type="ECO:0000313" key="11">
    <source>
        <dbReference type="Proteomes" id="UP001153269"/>
    </source>
</evidence>
<evidence type="ECO:0000313" key="10">
    <source>
        <dbReference type="EMBL" id="CAB1422973.1"/>
    </source>
</evidence>
<keyword evidence="5" id="KW-0677">Repeat</keyword>
<dbReference type="InterPro" id="IPR049538">
    <property type="entry name" value="PCN-like_spectrin-like_rpt"/>
</dbReference>
<dbReference type="EMBL" id="CADEAL010000625">
    <property type="protein sequence ID" value="CAB1422973.1"/>
    <property type="molecule type" value="Genomic_DNA"/>
</dbReference>
<dbReference type="PROSITE" id="PS50021">
    <property type="entry name" value="CH"/>
    <property type="match status" value="1"/>
</dbReference>
<dbReference type="SMART" id="SM00150">
    <property type="entry name" value="SPEC"/>
    <property type="match status" value="3"/>
</dbReference>
<dbReference type="AlphaFoldDB" id="A0A9N7YEQ1"/>
<dbReference type="FunFam" id="1.20.58.60:FF:000009">
    <property type="entry name" value="dystonin isoform X1"/>
    <property type="match status" value="1"/>
</dbReference>
<dbReference type="GO" id="GO:0030056">
    <property type="term" value="C:hemidesmosome"/>
    <property type="evidence" value="ECO:0007669"/>
    <property type="project" value="TreeGrafter"/>
</dbReference>
<dbReference type="GO" id="GO:0045296">
    <property type="term" value="F:cadherin binding"/>
    <property type="evidence" value="ECO:0007669"/>
    <property type="project" value="TreeGrafter"/>
</dbReference>
<dbReference type="Gene3D" id="2.30.30.40">
    <property type="entry name" value="SH3 Domains"/>
    <property type="match status" value="1"/>
</dbReference>
<name>A0A9N7YEQ1_PLEPL</name>
<dbReference type="Gene3D" id="1.20.58.1060">
    <property type="match status" value="1"/>
</dbReference>
<dbReference type="Pfam" id="PF18373">
    <property type="entry name" value="Spectrin_2"/>
    <property type="match status" value="1"/>
</dbReference>
<dbReference type="Pfam" id="PF00435">
    <property type="entry name" value="Spectrin"/>
    <property type="match status" value="1"/>
</dbReference>
<dbReference type="InterPro" id="IPR018159">
    <property type="entry name" value="Spectrin/alpha-actinin"/>
</dbReference>
<dbReference type="GO" id="GO:0042060">
    <property type="term" value="P:wound healing"/>
    <property type="evidence" value="ECO:0007669"/>
    <property type="project" value="TreeGrafter"/>
</dbReference>
<dbReference type="InterPro" id="IPR041573">
    <property type="entry name" value="Desmoplakin_Spectrin-like"/>
</dbReference>
<evidence type="ECO:0000256" key="3">
    <source>
        <dbReference type="ARBA" id="ARBA00022490"/>
    </source>
</evidence>
<evidence type="ECO:0000256" key="5">
    <source>
        <dbReference type="ARBA" id="ARBA00022737"/>
    </source>
</evidence>
<keyword evidence="11" id="KW-1185">Reference proteome</keyword>
<dbReference type="GO" id="GO:0042383">
    <property type="term" value="C:sarcolemma"/>
    <property type="evidence" value="ECO:0007669"/>
    <property type="project" value="TreeGrafter"/>
</dbReference>
<dbReference type="GO" id="GO:0005200">
    <property type="term" value="F:structural constituent of cytoskeleton"/>
    <property type="evidence" value="ECO:0007669"/>
    <property type="project" value="TreeGrafter"/>
</dbReference>
<dbReference type="Pfam" id="PF21097">
    <property type="entry name" value="SR_plectin_7"/>
    <property type="match status" value="1"/>
</dbReference>
<dbReference type="InterPro" id="IPR002017">
    <property type="entry name" value="Spectrin_repeat"/>
</dbReference>
<gene>
    <name evidence="10" type="ORF">PLEPLA_LOCUS10891</name>
</gene>
<dbReference type="Pfam" id="PF17902">
    <property type="entry name" value="SH3_10"/>
    <property type="match status" value="1"/>
</dbReference>
<dbReference type="InterPro" id="IPR043197">
    <property type="entry name" value="Plakin"/>
</dbReference>
<feature type="domain" description="SH3" evidence="8">
    <location>
        <begin position="597"/>
        <end position="654"/>
    </location>
</feature>
<dbReference type="SUPFAM" id="SSF47576">
    <property type="entry name" value="Calponin-homology domain, CH-domain"/>
    <property type="match status" value="1"/>
</dbReference>
<keyword evidence="3" id="KW-0963">Cytoplasm</keyword>
<dbReference type="PANTHER" id="PTHR23169">
    <property type="entry name" value="ENVOPLAKIN"/>
    <property type="match status" value="1"/>
</dbReference>
<organism evidence="10 11">
    <name type="scientific">Pleuronectes platessa</name>
    <name type="common">European plaice</name>
    <dbReference type="NCBI Taxonomy" id="8262"/>
    <lineage>
        <taxon>Eukaryota</taxon>
        <taxon>Metazoa</taxon>
        <taxon>Chordata</taxon>
        <taxon>Craniata</taxon>
        <taxon>Vertebrata</taxon>
        <taxon>Euteleostomi</taxon>
        <taxon>Actinopterygii</taxon>
        <taxon>Neopterygii</taxon>
        <taxon>Teleostei</taxon>
        <taxon>Neoteleostei</taxon>
        <taxon>Acanthomorphata</taxon>
        <taxon>Carangaria</taxon>
        <taxon>Pleuronectiformes</taxon>
        <taxon>Pleuronectoidei</taxon>
        <taxon>Pleuronectidae</taxon>
        <taxon>Pleuronectes</taxon>
    </lineage>
</organism>
<dbReference type="GO" id="GO:0048471">
    <property type="term" value="C:perinuclear region of cytoplasm"/>
    <property type="evidence" value="ECO:0007669"/>
    <property type="project" value="TreeGrafter"/>
</dbReference>
<dbReference type="SUPFAM" id="SSF46966">
    <property type="entry name" value="Spectrin repeat"/>
    <property type="match status" value="4"/>
</dbReference>
<evidence type="ECO:0000256" key="6">
    <source>
        <dbReference type="ARBA" id="ARBA00023212"/>
    </source>
</evidence>
<dbReference type="Proteomes" id="UP001153269">
    <property type="component" value="Unassembled WGS sequence"/>
</dbReference>
<reference evidence="10" key="1">
    <citation type="submission" date="2020-03" db="EMBL/GenBank/DDBJ databases">
        <authorList>
            <person name="Weist P."/>
        </authorList>
    </citation>
    <scope>NUCLEOTIDE SEQUENCE</scope>
</reference>
<protein>
    <recommendedName>
        <fullName evidence="12">Plectin</fullName>
    </recommendedName>
</protein>